<dbReference type="KEGG" id="bfc:BacF7301_07775"/>
<dbReference type="AlphaFoldDB" id="A0A6H0KL17"/>
<evidence type="ECO:0000313" key="1">
    <source>
        <dbReference type="EMBL" id="QIU94050.1"/>
    </source>
</evidence>
<gene>
    <name evidence="1" type="ORF">BacF7301_07775</name>
</gene>
<dbReference type="RefSeq" id="WP_167961743.1">
    <property type="nucleotide sequence ID" value="NZ_CP050831.1"/>
</dbReference>
<keyword evidence="2" id="KW-1185">Reference proteome</keyword>
<dbReference type="Gene3D" id="2.60.40.10">
    <property type="entry name" value="Immunoglobulins"/>
    <property type="match status" value="1"/>
</dbReference>
<dbReference type="InterPro" id="IPR013783">
    <property type="entry name" value="Ig-like_fold"/>
</dbReference>
<dbReference type="PROSITE" id="PS51257">
    <property type="entry name" value="PROKAR_LIPOPROTEIN"/>
    <property type="match status" value="1"/>
</dbReference>
<evidence type="ECO:0000313" key="2">
    <source>
        <dbReference type="Proteomes" id="UP000501780"/>
    </source>
</evidence>
<accession>A0A6H0KL17</accession>
<dbReference type="Pfam" id="PF16215">
    <property type="entry name" value="DUF4876"/>
    <property type="match status" value="1"/>
</dbReference>
<name>A0A6H0KL17_9BACE</name>
<dbReference type="EMBL" id="CP050831">
    <property type="protein sequence ID" value="QIU94050.1"/>
    <property type="molecule type" value="Genomic_DNA"/>
</dbReference>
<organism evidence="1 2">
    <name type="scientific">Bacteroides faecium</name>
    <dbReference type="NCBI Taxonomy" id="2715212"/>
    <lineage>
        <taxon>Bacteria</taxon>
        <taxon>Pseudomonadati</taxon>
        <taxon>Bacteroidota</taxon>
        <taxon>Bacteroidia</taxon>
        <taxon>Bacteroidales</taxon>
        <taxon>Bacteroidaceae</taxon>
        <taxon>Bacteroides</taxon>
    </lineage>
</organism>
<sequence>MKQSIYIVLLTAAIGIATGCTDIDKENPYGDRLHTLQVTAVYPEGYTEYLREGITVKIEDVDRGNSYKAKTDKDGTVQFSLTQGIYRVQISDKSEQDIFNGLADNVKLTDGDMAFNLPLLHSRAGTIIIKEIYCGGCTKLPLEGNYQSDKYIILHNNDSEVQYLDSLCFGTLDPYNAQATNVWVKQDSETGATIFPDFAPIAQCVWQFGGTGKTFPLQPGEDAVIALNGAIDHAAQYPQSVNLNKPGYFVCYNNVYFPNTQYHPAPGDQITPEHHLNVVVKTGQANAYTYSLSSPATIIFKAEGITIQDFVAKEGSILQKPGSTVDRVIAVPLEWVIDGTEIYYGGSSNNKKRISPSIDAGYVTQSATYNGRSLHRQVDEVATQEAGYEILVDTNNSSADFYEREKPSLHE</sequence>
<dbReference type="Proteomes" id="UP000501780">
    <property type="component" value="Chromosome"/>
</dbReference>
<dbReference type="InterPro" id="IPR032627">
    <property type="entry name" value="DUF4876"/>
</dbReference>
<protein>
    <submittedName>
        <fullName evidence="1">DUF4876 domain-containing protein</fullName>
    </submittedName>
</protein>
<proteinExistence type="predicted"/>
<reference evidence="1 2" key="1">
    <citation type="submission" date="2020-03" db="EMBL/GenBank/DDBJ databases">
        <title>Genomic analysis of Bacteroides faecium CBA7301.</title>
        <authorList>
            <person name="Kim J."/>
            <person name="Roh S.W."/>
        </authorList>
    </citation>
    <scope>NUCLEOTIDE SEQUENCE [LARGE SCALE GENOMIC DNA]</scope>
    <source>
        <strain evidence="1 2">CBA7301</strain>
    </source>
</reference>